<accession>A0A095Y4M5</accession>
<evidence type="ECO:0000313" key="3">
    <source>
        <dbReference type="Proteomes" id="UP000029548"/>
    </source>
</evidence>
<organism evidence="2 3">
    <name type="scientific">Corynebacterium freneyi DNF00450</name>
    <dbReference type="NCBI Taxonomy" id="1287475"/>
    <lineage>
        <taxon>Bacteria</taxon>
        <taxon>Bacillati</taxon>
        <taxon>Actinomycetota</taxon>
        <taxon>Actinomycetes</taxon>
        <taxon>Mycobacteriales</taxon>
        <taxon>Corynebacteriaceae</taxon>
        <taxon>Corynebacterium</taxon>
    </lineage>
</organism>
<comment type="caution">
    <text evidence="2">The sequence shown here is derived from an EMBL/GenBank/DDBJ whole genome shotgun (WGS) entry which is preliminary data.</text>
</comment>
<dbReference type="PROSITE" id="PS51674">
    <property type="entry name" value="4FE4S_WBL"/>
    <property type="match status" value="1"/>
</dbReference>
<dbReference type="AlphaFoldDB" id="A0A095Y4M5"/>
<gene>
    <name evidence="2" type="ORF">HMPREF1650_04225</name>
</gene>
<proteinExistence type="predicted"/>
<dbReference type="Proteomes" id="UP000029548">
    <property type="component" value="Unassembled WGS sequence"/>
</dbReference>
<evidence type="ECO:0000313" key="2">
    <source>
        <dbReference type="EMBL" id="KGF17375.1"/>
    </source>
</evidence>
<feature type="domain" description="4Fe-4S Wbl-type" evidence="1">
    <location>
        <begin position="8"/>
        <end position="76"/>
    </location>
</feature>
<evidence type="ECO:0000259" key="1">
    <source>
        <dbReference type="PROSITE" id="PS51674"/>
    </source>
</evidence>
<reference evidence="2 3" key="1">
    <citation type="submission" date="2014-07" db="EMBL/GenBank/DDBJ databases">
        <authorList>
            <person name="McCorrison J."/>
            <person name="Sanka R."/>
            <person name="Torralba M."/>
            <person name="Gillis M."/>
            <person name="Haft D.H."/>
            <person name="Methe B."/>
            <person name="Sutton G."/>
            <person name="Nelson K.E."/>
        </authorList>
    </citation>
    <scope>NUCLEOTIDE SEQUENCE [LARGE SCALE GENOMIC DNA]</scope>
    <source>
        <strain evidence="2 3">DNF00450</strain>
    </source>
</reference>
<dbReference type="EMBL" id="JRNE01000040">
    <property type="protein sequence ID" value="KGF17375.1"/>
    <property type="molecule type" value="Genomic_DNA"/>
</dbReference>
<protein>
    <recommendedName>
        <fullName evidence="1">4Fe-4S Wbl-type domain-containing protein</fullName>
    </recommendedName>
</protein>
<dbReference type="RefSeq" id="WP_035121204.1">
    <property type="nucleotide sequence ID" value="NZ_JRNE01000040.1"/>
</dbReference>
<sequence length="140" mass="15703">MNHHEPPLCSRNPRLFDSRAEGEPHKHVAARHRLAVLACRNCPALTACAQYLADAETNGARIDGIIAGRTWRRLRDLAPNTRTCLHCGTTIVKRGTPAADRLRPDGTLTPLHAGRNLCTDCYNHHEKVGTLDRYPRIRNR</sequence>
<dbReference type="InterPro" id="IPR034768">
    <property type="entry name" value="4FE4S_WBL"/>
</dbReference>
<name>A0A095Y4M5_9CORY</name>